<dbReference type="SUPFAM" id="SSF57701">
    <property type="entry name" value="Zn2/Cys6 DNA-binding domain"/>
    <property type="match status" value="1"/>
</dbReference>
<feature type="region of interest" description="Disordered" evidence="5">
    <location>
        <begin position="63"/>
        <end position="100"/>
    </location>
</feature>
<feature type="compositionally biased region" description="Polar residues" evidence="5">
    <location>
        <begin position="71"/>
        <end position="94"/>
    </location>
</feature>
<proteinExistence type="predicted"/>
<dbReference type="GO" id="GO:0008270">
    <property type="term" value="F:zinc ion binding"/>
    <property type="evidence" value="ECO:0007669"/>
    <property type="project" value="InterPro"/>
</dbReference>
<evidence type="ECO:0000313" key="7">
    <source>
        <dbReference type="EMBL" id="CAG8953718.1"/>
    </source>
</evidence>
<dbReference type="GO" id="GO:0003677">
    <property type="term" value="F:DNA binding"/>
    <property type="evidence" value="ECO:0007669"/>
    <property type="project" value="UniProtKB-KW"/>
</dbReference>
<protein>
    <recommendedName>
        <fullName evidence="6">Zn(2)-C6 fungal-type domain-containing protein</fullName>
    </recommendedName>
</protein>
<dbReference type="OrthoDB" id="3485412at2759"/>
<dbReference type="InterPro" id="IPR036864">
    <property type="entry name" value="Zn2-C6_fun-type_DNA-bd_sf"/>
</dbReference>
<keyword evidence="8" id="KW-1185">Reference proteome</keyword>
<dbReference type="EMBL" id="CAJVRL010000052">
    <property type="protein sequence ID" value="CAG8953718.1"/>
    <property type="molecule type" value="Genomic_DNA"/>
</dbReference>
<feature type="compositionally biased region" description="Low complexity" evidence="5">
    <location>
        <begin position="192"/>
        <end position="212"/>
    </location>
</feature>
<dbReference type="AlphaFoldDB" id="A0A9N9KVN0"/>
<dbReference type="Gene3D" id="4.10.240.10">
    <property type="entry name" value="Zn(2)-C6 fungal-type DNA-binding domain"/>
    <property type="match status" value="1"/>
</dbReference>
<reference evidence="7" key="1">
    <citation type="submission" date="2021-07" db="EMBL/GenBank/DDBJ databases">
        <authorList>
            <person name="Durling M."/>
        </authorList>
    </citation>
    <scope>NUCLEOTIDE SEQUENCE</scope>
</reference>
<dbReference type="CDD" id="cd00067">
    <property type="entry name" value="GAL4"/>
    <property type="match status" value="1"/>
</dbReference>
<keyword evidence="1" id="KW-0805">Transcription regulation</keyword>
<sequence length="391" mass="43755">MSCSADSPRSPTIPNKKNKKLRASCDACNESKVRCSQTKPTCVRCEKQDIQCIYGLSRRTHKDAPRVGAPVSSSWRNSISSELVQQEPTPAETSQHSRSEESIFASVELAHQGTDTFIFSPNLDLSSYETDNSMTAPSNLGAFLDMTNNSDTQVHRETDCFNLPSMLQLSPFHMDSTMMTPHEYGDIPSLFNSSSDDSSTNINSTPPSTESNSKSEGDSRNTSIVELHVLLSRTLLLNENSTVSFDVHLTELKNAIKVCNVSIRSEDALRDEMTILTVGILVYQIIRGFEATLPTGIPEPRKMVTEGGPPRLSWGVLQIEDEDEDNLKQHLWLLHFRKLEGLMKQLGTFYREMKSNQGEASSMYVMACEFIIMWLEQKTQAVGKRFPHETT</sequence>
<dbReference type="PROSITE" id="PS50048">
    <property type="entry name" value="ZN2_CY6_FUNGAL_2"/>
    <property type="match status" value="1"/>
</dbReference>
<keyword evidence="3" id="KW-0804">Transcription</keyword>
<dbReference type="InterPro" id="IPR050675">
    <property type="entry name" value="OAF3"/>
</dbReference>
<dbReference type="SMART" id="SM00066">
    <property type="entry name" value="GAL4"/>
    <property type="match status" value="1"/>
</dbReference>
<keyword evidence="4" id="KW-0539">Nucleus</keyword>
<dbReference type="PRINTS" id="PR00755">
    <property type="entry name" value="AFLATOXINBRP"/>
</dbReference>
<evidence type="ECO:0000256" key="5">
    <source>
        <dbReference type="SAM" id="MobiDB-lite"/>
    </source>
</evidence>
<comment type="caution">
    <text evidence="7">The sequence shown here is derived from an EMBL/GenBank/DDBJ whole genome shotgun (WGS) entry which is preliminary data.</text>
</comment>
<gene>
    <name evidence="7" type="ORF">HYFRA_00006607</name>
</gene>
<dbReference type="PANTHER" id="PTHR31069">
    <property type="entry name" value="OLEATE-ACTIVATED TRANSCRIPTION FACTOR 1-RELATED"/>
    <property type="match status" value="1"/>
</dbReference>
<evidence type="ECO:0000256" key="2">
    <source>
        <dbReference type="ARBA" id="ARBA00023125"/>
    </source>
</evidence>
<keyword evidence="2" id="KW-0238">DNA-binding</keyword>
<evidence type="ECO:0000256" key="4">
    <source>
        <dbReference type="ARBA" id="ARBA00023242"/>
    </source>
</evidence>
<dbReference type="Proteomes" id="UP000696280">
    <property type="component" value="Unassembled WGS sequence"/>
</dbReference>
<evidence type="ECO:0000259" key="6">
    <source>
        <dbReference type="PROSITE" id="PS50048"/>
    </source>
</evidence>
<dbReference type="GO" id="GO:0000981">
    <property type="term" value="F:DNA-binding transcription factor activity, RNA polymerase II-specific"/>
    <property type="evidence" value="ECO:0007669"/>
    <property type="project" value="InterPro"/>
</dbReference>
<evidence type="ECO:0000313" key="8">
    <source>
        <dbReference type="Proteomes" id="UP000696280"/>
    </source>
</evidence>
<feature type="region of interest" description="Disordered" evidence="5">
    <location>
        <begin position="185"/>
        <end position="220"/>
    </location>
</feature>
<dbReference type="Pfam" id="PF00172">
    <property type="entry name" value="Zn_clus"/>
    <property type="match status" value="1"/>
</dbReference>
<dbReference type="PANTHER" id="PTHR31069:SF32">
    <property type="entry name" value="ARGININE METABOLISM REGULATION PROTEIN II"/>
    <property type="match status" value="1"/>
</dbReference>
<evidence type="ECO:0000256" key="1">
    <source>
        <dbReference type="ARBA" id="ARBA00023015"/>
    </source>
</evidence>
<accession>A0A9N9KVN0</accession>
<dbReference type="InterPro" id="IPR001138">
    <property type="entry name" value="Zn2Cys6_DnaBD"/>
</dbReference>
<organism evidence="7 8">
    <name type="scientific">Hymenoscyphus fraxineus</name>
    <dbReference type="NCBI Taxonomy" id="746836"/>
    <lineage>
        <taxon>Eukaryota</taxon>
        <taxon>Fungi</taxon>
        <taxon>Dikarya</taxon>
        <taxon>Ascomycota</taxon>
        <taxon>Pezizomycotina</taxon>
        <taxon>Leotiomycetes</taxon>
        <taxon>Helotiales</taxon>
        <taxon>Helotiaceae</taxon>
        <taxon>Hymenoscyphus</taxon>
    </lineage>
</organism>
<feature type="domain" description="Zn(2)-C6 fungal-type" evidence="6">
    <location>
        <begin position="24"/>
        <end position="54"/>
    </location>
</feature>
<name>A0A9N9KVN0_9HELO</name>
<evidence type="ECO:0000256" key="3">
    <source>
        <dbReference type="ARBA" id="ARBA00023163"/>
    </source>
</evidence>